<feature type="transmembrane region" description="Helical" evidence="1">
    <location>
        <begin position="20"/>
        <end position="42"/>
    </location>
</feature>
<feature type="transmembrane region" description="Helical" evidence="1">
    <location>
        <begin position="54"/>
        <end position="76"/>
    </location>
</feature>
<proteinExistence type="predicted"/>
<evidence type="ECO:0000313" key="3">
    <source>
        <dbReference type="Proteomes" id="UP001217476"/>
    </source>
</evidence>
<evidence type="ECO:0000256" key="1">
    <source>
        <dbReference type="SAM" id="Phobius"/>
    </source>
</evidence>
<protein>
    <submittedName>
        <fullName evidence="2">Uncharacterized protein</fullName>
    </submittedName>
</protein>
<feature type="transmembrane region" description="Helical" evidence="1">
    <location>
        <begin position="206"/>
        <end position="232"/>
    </location>
</feature>
<reference evidence="2" key="1">
    <citation type="submission" date="2023-03" db="EMBL/GenBank/DDBJ databases">
        <title>Andean soil-derived lignocellulolytic bacterial consortium as a source of novel taxa and putative plastic-active enzymes.</title>
        <authorList>
            <person name="Diaz-Garcia L."/>
            <person name="Chuvochina M."/>
            <person name="Feuerriegel G."/>
            <person name="Bunk B."/>
            <person name="Sproer C."/>
            <person name="Streit W.R."/>
            <person name="Rodriguez L.M."/>
            <person name="Overmann J."/>
            <person name="Jimenez D.J."/>
        </authorList>
    </citation>
    <scope>NUCLEOTIDE SEQUENCE</scope>
    <source>
        <strain evidence="2">MAG 4196</strain>
    </source>
</reference>
<keyword evidence="1" id="KW-0812">Transmembrane</keyword>
<dbReference type="AlphaFoldDB" id="A0AAJ5VT46"/>
<keyword evidence="1" id="KW-1133">Transmembrane helix</keyword>
<organism evidence="2 3">
    <name type="scientific">Candidatus Devosia phytovorans</name>
    <dbReference type="NCBI Taxonomy" id="3121372"/>
    <lineage>
        <taxon>Bacteria</taxon>
        <taxon>Pseudomonadati</taxon>
        <taxon>Pseudomonadota</taxon>
        <taxon>Alphaproteobacteria</taxon>
        <taxon>Hyphomicrobiales</taxon>
        <taxon>Devosiaceae</taxon>
        <taxon>Devosia</taxon>
    </lineage>
</organism>
<feature type="transmembrane region" description="Helical" evidence="1">
    <location>
        <begin position="179"/>
        <end position="200"/>
    </location>
</feature>
<feature type="transmembrane region" description="Helical" evidence="1">
    <location>
        <begin position="130"/>
        <end position="151"/>
    </location>
</feature>
<gene>
    <name evidence="2" type="ORF">P0Y65_12540</name>
</gene>
<name>A0AAJ5VT46_9HYPH</name>
<sequence>MGFRIFLHSLRLVFTQLGDALRVSGLLYLVATVISFGTFFVFPPTVVEGRLVPSWQWIPATLMVGILYMWIAIGWHRFVLRDETTNALVPGFRGDRILAYFGRGVQVGLLMLVGLLVIMLFIGISGGNPIIMVIGLLVGLSITLLVTYRLAPLFPAAALGEPGGVGQAWAATRGATWDLLLLAIICAVATFVVDLPLEILRGDVLVIAWSTVTGWIKLMVGVSILTAIYGVYVEKRDIA</sequence>
<feature type="transmembrane region" description="Helical" evidence="1">
    <location>
        <begin position="97"/>
        <end position="124"/>
    </location>
</feature>
<keyword evidence="1" id="KW-0472">Membrane</keyword>
<dbReference type="EMBL" id="CP119312">
    <property type="protein sequence ID" value="WEK03033.1"/>
    <property type="molecule type" value="Genomic_DNA"/>
</dbReference>
<accession>A0AAJ5VT46</accession>
<evidence type="ECO:0000313" key="2">
    <source>
        <dbReference type="EMBL" id="WEK03033.1"/>
    </source>
</evidence>
<dbReference type="Proteomes" id="UP001217476">
    <property type="component" value="Chromosome"/>
</dbReference>